<sequence length="1035" mass="115400">MDIPCHYFAENIQMHNYAQIKNLALLSLFCISSMSCSKPAPTEASTPVPAIKQAESWPKADKLTAALSTIGMNPDEKFRTIKVPANAITQATKYIVLPVQTQALGFAPSFRAAVGAQLDEILNLGGIAAIQQTDLADINGPFVRSFDEATLQALLKQYQQQKLIMLYLGQDKGQSFVTLVIRSQNESNKAHKTLELPTDPQQALDFIKKSLPALLKEAGVNEAGEPTAASSDSNICADSNWDFSLPASGKDRLQQACHALAVGTLLPAYDNIKTPILEYSRSMSPIKRAWLARAYAKADMGASSPPAAQAIRTLALQQLGLSLTGNNEITPSQLSSTDPVVSQVAKLLFTANGQPRNGQSNNVRGLEKLPSLTQLLINERINNENSSKPVQFCDIAAYFPGLPKPESCPPSKTQNRQATAPGNAEIALYQDWQLMFYYKSATRYVNFLGLPEQGLMLIAQFPEDIASHPYLQQIKYAAQQSMKINGSAEDFLAHRQAMLKPHLQVIVNLQRYDNWLATNSLSDHYIGGGSQNIDNDKQIQEARAKETQLIKILKADRFLTPSVPTPQQAMMMAAIQAAPKADVIKQSLFPLRSPLFKAQSEEQLLGKIKEYPGDMDSRVELAFRHLKEGKTLQDAFKIINAYQKSAAINGRLKESHDWAAPAHHFFFSGELDAAKQFYQRSLAMGTGSASEFYAQTRLKLIDHRLGEAMQSSIQALARYNSDFTRRDLASFLFMENQPDMGWQVIQPRAATAETFQLWVAAYVAQRMEGKKLSEVNDWLRSKKYDSVQIDLQDVNDLYLHMHAVTDRVPGNDDIKLLLEPSAPNKFKNKRFAVSAQLIKSAFEQSGTKEAYEFAIANLSPHDPNKQAQFVSPFFTWVAWQASDGKDANLETVRNADLHESFDHVLAKSMIFALEGKSRESLQYLKAARFALSESGKSEMRERGIPPSYQYATAAYLMFKKTGNEAYRTEALQFLRSYEMVFPFYGWVYSMQAAMEKDQKKQQTLACKARALDPQSYFLKISNVDQSKLNCKAALW</sequence>
<dbReference type="AlphaFoldDB" id="A0A318IZG8"/>
<name>A0A318IZG8_9BURK</name>
<protein>
    <submittedName>
        <fullName evidence="1">Uncharacterized protein</fullName>
    </submittedName>
</protein>
<gene>
    <name evidence="1" type="ORF">DFR42_110147</name>
</gene>
<reference evidence="1 2" key="1">
    <citation type="submission" date="2018-05" db="EMBL/GenBank/DDBJ databases">
        <title>Genomic Encyclopedia of Type Strains, Phase IV (KMG-IV): sequencing the most valuable type-strain genomes for metagenomic binning, comparative biology and taxonomic classification.</title>
        <authorList>
            <person name="Goeker M."/>
        </authorList>
    </citation>
    <scope>NUCLEOTIDE SEQUENCE [LARGE SCALE GENOMIC DNA]</scope>
    <source>
        <strain evidence="1 2">DSM 19792</strain>
    </source>
</reference>
<keyword evidence="2" id="KW-1185">Reference proteome</keyword>
<dbReference type="EMBL" id="QJKB01000010">
    <property type="protein sequence ID" value="PXX39781.1"/>
    <property type="molecule type" value="Genomic_DNA"/>
</dbReference>
<proteinExistence type="predicted"/>
<accession>A0A318IZG8</accession>
<organism evidence="1 2">
    <name type="scientific">Undibacterium pigrum</name>
    <dbReference type="NCBI Taxonomy" id="401470"/>
    <lineage>
        <taxon>Bacteria</taxon>
        <taxon>Pseudomonadati</taxon>
        <taxon>Pseudomonadota</taxon>
        <taxon>Betaproteobacteria</taxon>
        <taxon>Burkholderiales</taxon>
        <taxon>Oxalobacteraceae</taxon>
        <taxon>Undibacterium</taxon>
    </lineage>
</organism>
<comment type="caution">
    <text evidence="1">The sequence shown here is derived from an EMBL/GenBank/DDBJ whole genome shotgun (WGS) entry which is preliminary data.</text>
</comment>
<dbReference type="Proteomes" id="UP000247792">
    <property type="component" value="Unassembled WGS sequence"/>
</dbReference>
<evidence type="ECO:0000313" key="1">
    <source>
        <dbReference type="EMBL" id="PXX39781.1"/>
    </source>
</evidence>
<evidence type="ECO:0000313" key="2">
    <source>
        <dbReference type="Proteomes" id="UP000247792"/>
    </source>
</evidence>